<gene>
    <name evidence="2" type="ORF">CR492_17540</name>
</gene>
<reference evidence="2 3" key="1">
    <citation type="submission" date="2017-10" db="EMBL/GenBank/DDBJ databases">
        <title>Genome announcement of Methylocella silvestris TVC from permafrost.</title>
        <authorList>
            <person name="Wang J."/>
            <person name="Geng K."/>
            <person name="Ul-Haque F."/>
            <person name="Crombie A.T."/>
            <person name="Street L.E."/>
            <person name="Wookey P.A."/>
            <person name="Murrell J.C."/>
            <person name="Pratscher J."/>
        </authorList>
    </citation>
    <scope>NUCLEOTIDE SEQUENCE [LARGE SCALE GENOMIC DNA]</scope>
    <source>
        <strain evidence="2 3">TVC</strain>
    </source>
</reference>
<dbReference type="RefSeq" id="WP_102845030.1">
    <property type="nucleotide sequence ID" value="NZ_PDZR01000027.1"/>
</dbReference>
<feature type="domain" description="RES" evidence="1">
    <location>
        <begin position="33"/>
        <end position="169"/>
    </location>
</feature>
<dbReference type="Pfam" id="PF08808">
    <property type="entry name" value="RES"/>
    <property type="match status" value="1"/>
</dbReference>
<dbReference type="Proteomes" id="UP000236286">
    <property type="component" value="Unassembled WGS sequence"/>
</dbReference>
<comment type="caution">
    <text evidence="2">The sequence shown here is derived from an EMBL/GenBank/DDBJ whole genome shotgun (WGS) entry which is preliminary data.</text>
</comment>
<dbReference type="EMBL" id="PDZR01000027">
    <property type="protein sequence ID" value="PNG24639.1"/>
    <property type="molecule type" value="Genomic_DNA"/>
</dbReference>
<name>A0A2J7TD09_METSI</name>
<evidence type="ECO:0000259" key="1">
    <source>
        <dbReference type="SMART" id="SM00953"/>
    </source>
</evidence>
<proteinExistence type="predicted"/>
<organism evidence="2 3">
    <name type="scientific">Methylocella silvestris</name>
    <dbReference type="NCBI Taxonomy" id="199596"/>
    <lineage>
        <taxon>Bacteria</taxon>
        <taxon>Pseudomonadati</taxon>
        <taxon>Pseudomonadota</taxon>
        <taxon>Alphaproteobacteria</taxon>
        <taxon>Hyphomicrobiales</taxon>
        <taxon>Beijerinckiaceae</taxon>
        <taxon>Methylocella</taxon>
    </lineage>
</organism>
<sequence>MKIVISKLRERVIEARIADWPRILPSRHRSTPANTGFGSSRFSSPSGAFRVLYAADNFPTAFAEAVVRDRFEGKTRRFLYRPHLEQLCVTSISSSRELALLDLRGAATYEVGIDTDTNRARIHTSGQALSEAVHAEMTDIDGIVFNSRLTTGDCVSIYDRAFSTLSGTLPVALLQATLLPVELTRLGITVRRKRGHATP</sequence>
<evidence type="ECO:0000313" key="2">
    <source>
        <dbReference type="EMBL" id="PNG24639.1"/>
    </source>
</evidence>
<dbReference type="InterPro" id="IPR014914">
    <property type="entry name" value="RES_dom"/>
</dbReference>
<protein>
    <recommendedName>
        <fullName evidence="1">RES domain-containing protein</fullName>
    </recommendedName>
</protein>
<accession>A0A2J7TD09</accession>
<dbReference type="SMART" id="SM00953">
    <property type="entry name" value="RES"/>
    <property type="match status" value="1"/>
</dbReference>
<dbReference type="OrthoDB" id="425502at2"/>
<dbReference type="AlphaFoldDB" id="A0A2J7TD09"/>
<evidence type="ECO:0000313" key="3">
    <source>
        <dbReference type="Proteomes" id="UP000236286"/>
    </source>
</evidence>